<comment type="caution">
    <text evidence="2">The sequence shown here is derived from an EMBL/GenBank/DDBJ whole genome shotgun (WGS) entry which is preliminary data.</text>
</comment>
<gene>
    <name evidence="2" type="ORF">OKE68_00895</name>
</gene>
<organism evidence="2 3">
    <name type="scientific">Riemerella anatipestifer</name>
    <name type="common">Moraxella anatipestifer</name>
    <dbReference type="NCBI Taxonomy" id="34085"/>
    <lineage>
        <taxon>Bacteria</taxon>
        <taxon>Pseudomonadati</taxon>
        <taxon>Bacteroidota</taxon>
        <taxon>Flavobacteriia</taxon>
        <taxon>Flavobacteriales</taxon>
        <taxon>Weeksellaceae</taxon>
        <taxon>Riemerella</taxon>
    </lineage>
</organism>
<dbReference type="AlphaFoldDB" id="A0AAP3AJM2"/>
<keyword evidence="1" id="KW-0472">Membrane</keyword>
<dbReference type="Proteomes" id="UP001207440">
    <property type="component" value="Unassembled WGS sequence"/>
</dbReference>
<dbReference type="EMBL" id="JAOZYT010000003">
    <property type="protein sequence ID" value="MCW0522877.1"/>
    <property type="molecule type" value="Genomic_DNA"/>
</dbReference>
<protein>
    <submittedName>
        <fullName evidence="2">Cell division protein FtsQ</fullName>
    </submittedName>
</protein>
<reference evidence="2" key="1">
    <citation type="submission" date="2022-10" db="EMBL/GenBank/DDBJ databases">
        <title>Sifting through the core-genome to identify putative cross-protective antigens against Riemerella anatipestifer.</title>
        <authorList>
            <person name="Zheng X."/>
            <person name="Zhang W."/>
        </authorList>
    </citation>
    <scope>NUCLEOTIDE SEQUENCE</scope>
    <source>
        <strain evidence="2">ZWRA178</strain>
    </source>
</reference>
<name>A0AAP3AJM2_RIEAN</name>
<keyword evidence="1" id="KW-1133">Transmembrane helix</keyword>
<keyword evidence="2" id="KW-0131">Cell cycle</keyword>
<evidence type="ECO:0000313" key="2">
    <source>
        <dbReference type="EMBL" id="MCW0522877.1"/>
    </source>
</evidence>
<sequence>MKNKYRILKIAVTIILLGFLLNFSLKRFNNTSMDKVAVNIIQGEKPVYFIDEKEIESIVKKANTTNKVGDIDIPKLERKITEYSAVDSANVYLSLDGILHLDIVQRVPVFRLSKGKKEFYVDEKGIEFPINRNYSASCMLVSGNVQPEEYPQLIELVKKINKDDFSKKFFIGIVKERENYYLIANEENYRVELGSLENIDFKVKGFKAFVEKYLVYQPSDKYTKISLKYDNQIVTTLSKGYKEETDKEEEKNQ</sequence>
<keyword evidence="1" id="KW-0812">Transmembrane</keyword>
<keyword evidence="2" id="KW-0132">Cell division</keyword>
<proteinExistence type="predicted"/>
<evidence type="ECO:0000256" key="1">
    <source>
        <dbReference type="SAM" id="Phobius"/>
    </source>
</evidence>
<accession>A0AAP3AJM2</accession>
<feature type="transmembrane region" description="Helical" evidence="1">
    <location>
        <begin position="7"/>
        <end position="25"/>
    </location>
</feature>
<dbReference type="GO" id="GO:0051301">
    <property type="term" value="P:cell division"/>
    <property type="evidence" value="ECO:0007669"/>
    <property type="project" value="UniProtKB-KW"/>
</dbReference>
<evidence type="ECO:0000313" key="3">
    <source>
        <dbReference type="Proteomes" id="UP001207440"/>
    </source>
</evidence>